<comment type="caution">
    <text evidence="2">The sequence shown here is derived from an EMBL/GenBank/DDBJ whole genome shotgun (WGS) entry which is preliminary data.</text>
</comment>
<protein>
    <recommendedName>
        <fullName evidence="3">PKD domain-containing protein</fullName>
    </recommendedName>
</protein>
<organism evidence="2">
    <name type="scientific">candidate division WOR-3 bacterium</name>
    <dbReference type="NCBI Taxonomy" id="2052148"/>
    <lineage>
        <taxon>Bacteria</taxon>
        <taxon>Bacteria division WOR-3</taxon>
    </lineage>
</organism>
<proteinExistence type="predicted"/>
<evidence type="ECO:0000256" key="1">
    <source>
        <dbReference type="SAM" id="Phobius"/>
    </source>
</evidence>
<keyword evidence="1" id="KW-0472">Membrane</keyword>
<dbReference type="Gene3D" id="2.60.40.10">
    <property type="entry name" value="Immunoglobulins"/>
    <property type="match status" value="1"/>
</dbReference>
<name>A0A7C1SQI9_UNCW3</name>
<dbReference type="AlphaFoldDB" id="A0A7C1SQI9"/>
<accession>A0A7C1SQI9</accession>
<dbReference type="InterPro" id="IPR013783">
    <property type="entry name" value="Ig-like_fold"/>
</dbReference>
<keyword evidence="1" id="KW-0812">Transmembrane</keyword>
<feature type="transmembrane region" description="Helical" evidence="1">
    <location>
        <begin position="9"/>
        <end position="31"/>
    </location>
</feature>
<reference evidence="2" key="1">
    <citation type="journal article" date="2020" name="mSystems">
        <title>Genome- and Community-Level Interaction Insights into Carbon Utilization and Element Cycling Functions of Hydrothermarchaeota in Hydrothermal Sediment.</title>
        <authorList>
            <person name="Zhou Z."/>
            <person name="Liu Y."/>
            <person name="Xu W."/>
            <person name="Pan J."/>
            <person name="Luo Z.H."/>
            <person name="Li M."/>
        </authorList>
    </citation>
    <scope>NUCLEOTIDE SEQUENCE [LARGE SCALE GENOMIC DNA]</scope>
    <source>
        <strain evidence="2">SpSt-265</strain>
    </source>
</reference>
<sequence length="141" mass="16269">MKRYLLERFFVFINVKAPVLFLGVLTAIFLFCSSNRAPSRPVIIGRDHGFVSDTISICIYAVDPEDNVITYWIEWGDTTSVRWSPFFQSGETIPRTHVYCDTGVYFIRAKARDIDRAESDWSDTFTIRIEAETVEMAPKKN</sequence>
<evidence type="ECO:0008006" key="3">
    <source>
        <dbReference type="Google" id="ProtNLM"/>
    </source>
</evidence>
<dbReference type="EMBL" id="DSLG01000002">
    <property type="protein sequence ID" value="HEA86789.1"/>
    <property type="molecule type" value="Genomic_DNA"/>
</dbReference>
<gene>
    <name evidence="2" type="ORF">ENP94_02115</name>
</gene>
<evidence type="ECO:0000313" key="2">
    <source>
        <dbReference type="EMBL" id="HEA86789.1"/>
    </source>
</evidence>
<keyword evidence="1" id="KW-1133">Transmembrane helix</keyword>